<comment type="caution">
    <text evidence="1">The sequence shown here is derived from an EMBL/GenBank/DDBJ whole genome shotgun (WGS) entry which is preliminary data.</text>
</comment>
<gene>
    <name evidence="1" type="ORF">LCGC14_1640610</name>
</gene>
<dbReference type="EMBL" id="LAZR01013669">
    <property type="protein sequence ID" value="KKM20923.1"/>
    <property type="molecule type" value="Genomic_DNA"/>
</dbReference>
<evidence type="ECO:0000313" key="1">
    <source>
        <dbReference type="EMBL" id="KKM20923.1"/>
    </source>
</evidence>
<evidence type="ECO:0008006" key="2">
    <source>
        <dbReference type="Google" id="ProtNLM"/>
    </source>
</evidence>
<organism evidence="1">
    <name type="scientific">marine sediment metagenome</name>
    <dbReference type="NCBI Taxonomy" id="412755"/>
    <lineage>
        <taxon>unclassified sequences</taxon>
        <taxon>metagenomes</taxon>
        <taxon>ecological metagenomes</taxon>
    </lineage>
</organism>
<reference evidence="1" key="1">
    <citation type="journal article" date="2015" name="Nature">
        <title>Complex archaea that bridge the gap between prokaryotes and eukaryotes.</title>
        <authorList>
            <person name="Spang A."/>
            <person name="Saw J.H."/>
            <person name="Jorgensen S.L."/>
            <person name="Zaremba-Niedzwiedzka K."/>
            <person name="Martijn J."/>
            <person name="Lind A.E."/>
            <person name="van Eijk R."/>
            <person name="Schleper C."/>
            <person name="Guy L."/>
            <person name="Ettema T.J."/>
        </authorList>
    </citation>
    <scope>NUCLEOTIDE SEQUENCE</scope>
</reference>
<accession>A0A0F9KFJ9</accession>
<dbReference type="InterPro" id="IPR029052">
    <property type="entry name" value="Metallo-depent_PP-like"/>
</dbReference>
<proteinExistence type="predicted"/>
<dbReference type="SUPFAM" id="SSF56300">
    <property type="entry name" value="Metallo-dependent phosphatases"/>
    <property type="match status" value="1"/>
</dbReference>
<sequence length="486" mass="55090">MAKPWGKQDETDGLTGEDRTLLAYYKVPNMTLSDIATKMGRTERSIANRLQYIRHIMGERGEEAPGRINKRIKGSGIKIEEKGNHLFLESKSRRIKNLEDLIEVCEVDLTIWHVKNHKINTWEVGAKAENKDLTYVDGKVSGTIRSEGLTIETLHQVTAWLIRQEPIAIKPVLQSVYFKLGKYAYPRPVKPKNLKRTLVLPDPQFGFYKSLRTSRLTPFHDRAALDVALQIAQSYHIDQTIFLGDLLDLADWSDRFIRSPNMQYTTQPAAIEAKWWISQFVQATDGKKVSIIEGNHDKRMNDAILKHLEEAFELRSLDGLDLPPLLSVPRLLALHDIGVEWVGDYPNGQVWIGDNLVVEHGDVARGKSGATVSSMVQDAHHSKIVGHIHRIEMAFKTIHKKGGSDTIEVWSIGCLCRIDGAVPAKKKRNNWQQAFAIVESFDGGVFNIEPVTIKNGMSIYRGEVFKARDRLSDLRKTTVGKSKWNW</sequence>
<protein>
    <recommendedName>
        <fullName evidence="2">Calcineurin-like phosphoesterase domain-containing protein</fullName>
    </recommendedName>
</protein>
<name>A0A0F9KFJ9_9ZZZZ</name>
<dbReference type="InterPro" id="IPR013324">
    <property type="entry name" value="RNA_pol_sigma_r3/r4-like"/>
</dbReference>
<dbReference type="AlphaFoldDB" id="A0A0F9KFJ9"/>
<dbReference type="SUPFAM" id="SSF88659">
    <property type="entry name" value="Sigma3 and sigma4 domains of RNA polymerase sigma factors"/>
    <property type="match status" value="1"/>
</dbReference>